<dbReference type="STRING" id="137246.A0A401TJ42"/>
<dbReference type="SUPFAM" id="SSF63825">
    <property type="entry name" value="YWTD domain"/>
    <property type="match status" value="1"/>
</dbReference>
<gene>
    <name evidence="2" type="ORF">chiPu_0026765</name>
</gene>
<dbReference type="OrthoDB" id="10046193at2759"/>
<protein>
    <submittedName>
        <fullName evidence="2">Uncharacterized protein</fullName>
    </submittedName>
</protein>
<dbReference type="Gene3D" id="2.120.10.30">
    <property type="entry name" value="TolB, C-terminal domain"/>
    <property type="match status" value="1"/>
</dbReference>
<evidence type="ECO:0000313" key="3">
    <source>
        <dbReference type="Proteomes" id="UP000287033"/>
    </source>
</evidence>
<dbReference type="PROSITE" id="PS51120">
    <property type="entry name" value="LDLRB"/>
    <property type="match status" value="1"/>
</dbReference>
<evidence type="ECO:0000313" key="2">
    <source>
        <dbReference type="EMBL" id="GCC42648.1"/>
    </source>
</evidence>
<organism evidence="2 3">
    <name type="scientific">Chiloscyllium punctatum</name>
    <name type="common">Brownbanded bambooshark</name>
    <name type="synonym">Hemiscyllium punctatum</name>
    <dbReference type="NCBI Taxonomy" id="137246"/>
    <lineage>
        <taxon>Eukaryota</taxon>
        <taxon>Metazoa</taxon>
        <taxon>Chordata</taxon>
        <taxon>Craniata</taxon>
        <taxon>Vertebrata</taxon>
        <taxon>Chondrichthyes</taxon>
        <taxon>Elasmobranchii</taxon>
        <taxon>Galeomorphii</taxon>
        <taxon>Galeoidea</taxon>
        <taxon>Orectolobiformes</taxon>
        <taxon>Hemiscylliidae</taxon>
        <taxon>Chiloscyllium</taxon>
    </lineage>
</organism>
<dbReference type="InterPro" id="IPR000033">
    <property type="entry name" value="LDLR_classB_rpt"/>
</dbReference>
<feature type="non-terminal residue" evidence="2">
    <location>
        <position position="46"/>
    </location>
</feature>
<dbReference type="InterPro" id="IPR011042">
    <property type="entry name" value="6-blade_b-propeller_TolB-like"/>
</dbReference>
<proteinExistence type="predicted"/>
<dbReference type="SMART" id="SM00135">
    <property type="entry name" value="LY"/>
    <property type="match status" value="1"/>
</dbReference>
<dbReference type="AlphaFoldDB" id="A0A401TJ42"/>
<reference evidence="2 3" key="1">
    <citation type="journal article" date="2018" name="Nat. Ecol. Evol.">
        <title>Shark genomes provide insights into elasmobranch evolution and the origin of vertebrates.</title>
        <authorList>
            <person name="Hara Y"/>
            <person name="Yamaguchi K"/>
            <person name="Onimaru K"/>
            <person name="Kadota M"/>
            <person name="Koyanagi M"/>
            <person name="Keeley SD"/>
            <person name="Tatsumi K"/>
            <person name="Tanaka K"/>
            <person name="Motone F"/>
            <person name="Kageyama Y"/>
            <person name="Nozu R"/>
            <person name="Adachi N"/>
            <person name="Nishimura O"/>
            <person name="Nakagawa R"/>
            <person name="Tanegashima C"/>
            <person name="Kiyatake I"/>
            <person name="Matsumoto R"/>
            <person name="Murakumo K"/>
            <person name="Nishida K"/>
            <person name="Terakita A"/>
            <person name="Kuratani S"/>
            <person name="Sato K"/>
            <person name="Hyodo S Kuraku.S."/>
        </authorList>
    </citation>
    <scope>NUCLEOTIDE SEQUENCE [LARGE SCALE GENOMIC DNA]</scope>
</reference>
<sequence>MTLWSCLGLAVDYFNQRLYWADAKLSVIGSVHLDGNDPVVAVSSKQ</sequence>
<dbReference type="EMBL" id="BEZZ01086930">
    <property type="protein sequence ID" value="GCC42648.1"/>
    <property type="molecule type" value="Genomic_DNA"/>
</dbReference>
<comment type="caution">
    <text evidence="2">The sequence shown here is derived from an EMBL/GenBank/DDBJ whole genome shotgun (WGS) entry which is preliminary data.</text>
</comment>
<name>A0A401TJ42_CHIPU</name>
<dbReference type="Proteomes" id="UP000287033">
    <property type="component" value="Unassembled WGS sequence"/>
</dbReference>
<accession>A0A401TJ42</accession>
<evidence type="ECO:0000256" key="1">
    <source>
        <dbReference type="PROSITE-ProRule" id="PRU00461"/>
    </source>
</evidence>
<keyword evidence="3" id="KW-1185">Reference proteome</keyword>
<feature type="repeat" description="LDL-receptor class B" evidence="1">
    <location>
        <begin position="16"/>
        <end position="46"/>
    </location>
</feature>